<sequence length="348" mass="37330">MMVTAKMILLRLLRARAAMGNPAHRSCPAHSFLPPAPPVKLPTRQGGNPSCLRQGFPAVSMDHLSRGASKMPSFLPPLTRMALVLYCLVPLIAGTVAAPAQTISEINKANGFHEMLMGIGPGFTAAVKSAPGTPPQKVQDALAAAMEGAFDPEKMEAAIEARMADKLSARDLSELASFYASPLGRRVTALEIQASSPQGREAKKIGGAKILDELPSRDPARLALYRKMMDDISAVDTGEAVGLNIGYAMLSEMLGAAGKPLPDDQVMALLRKQTEGLRRDIANDAMESAAYIYRDMSMADLKLYEAFLASPAGSRYYDQMQVALGAVMTDEARSFGHRFFAALGYRKA</sequence>
<dbReference type="Proteomes" id="UP000290444">
    <property type="component" value="Unassembled WGS sequence"/>
</dbReference>
<evidence type="ECO:0000259" key="2">
    <source>
        <dbReference type="Pfam" id="PF09832"/>
    </source>
</evidence>
<evidence type="ECO:0000313" key="3">
    <source>
        <dbReference type="EMBL" id="RXT40621.1"/>
    </source>
</evidence>
<dbReference type="EMBL" id="MZXX01000031">
    <property type="protein sequence ID" value="RXT40621.1"/>
    <property type="molecule type" value="Genomic_DNA"/>
</dbReference>
<dbReference type="AlphaFoldDB" id="A0A4Q1USG1"/>
<reference evidence="3 4" key="1">
    <citation type="submission" date="2017-03" db="EMBL/GenBank/DDBJ databases">
        <authorList>
            <person name="Safronova V.I."/>
            <person name="Sazanova A.L."/>
            <person name="Chirak E.R."/>
        </authorList>
    </citation>
    <scope>NUCLEOTIDE SEQUENCE [LARGE SCALE GENOMIC DNA]</scope>
    <source>
        <strain evidence="3 4">Opo-242</strain>
    </source>
</reference>
<feature type="signal peptide" evidence="1">
    <location>
        <begin position="1"/>
        <end position="17"/>
    </location>
</feature>
<evidence type="ECO:0000313" key="4">
    <source>
        <dbReference type="Proteomes" id="UP000290444"/>
    </source>
</evidence>
<dbReference type="Pfam" id="PF09832">
    <property type="entry name" value="DUF2059"/>
    <property type="match status" value="1"/>
</dbReference>
<feature type="chain" id="PRO_5020984326" description="DUF2059 domain-containing protein" evidence="1">
    <location>
        <begin position="18"/>
        <end position="348"/>
    </location>
</feature>
<feature type="domain" description="DUF2059" evidence="2">
    <location>
        <begin position="153"/>
        <end position="195"/>
    </location>
</feature>
<protein>
    <recommendedName>
        <fullName evidence="2">DUF2059 domain-containing protein</fullName>
    </recommendedName>
</protein>
<accession>A0A4Q1USG1</accession>
<keyword evidence="1" id="KW-0732">Signal</keyword>
<gene>
    <name evidence="3" type="ORF">B5V01_25940</name>
</gene>
<comment type="caution">
    <text evidence="3">The sequence shown here is derived from an EMBL/GenBank/DDBJ whole genome shotgun (WGS) entry which is preliminary data.</text>
</comment>
<proteinExistence type="predicted"/>
<name>A0A4Q1USG1_9HYPH</name>
<evidence type="ECO:0000256" key="1">
    <source>
        <dbReference type="SAM" id="SignalP"/>
    </source>
</evidence>
<dbReference type="InterPro" id="IPR018637">
    <property type="entry name" value="DUF2059"/>
</dbReference>
<organism evidence="3 4">
    <name type="scientific">Mesorhizobium erdmanii</name>
    <dbReference type="NCBI Taxonomy" id="1777866"/>
    <lineage>
        <taxon>Bacteria</taxon>
        <taxon>Pseudomonadati</taxon>
        <taxon>Pseudomonadota</taxon>
        <taxon>Alphaproteobacteria</taxon>
        <taxon>Hyphomicrobiales</taxon>
        <taxon>Phyllobacteriaceae</taxon>
        <taxon>Mesorhizobium</taxon>
    </lineage>
</organism>